<dbReference type="EMBL" id="JAVRRA010011153">
    <property type="protein sequence ID" value="KAK5240623.1"/>
    <property type="molecule type" value="Genomic_DNA"/>
</dbReference>
<sequence>MISMSGEFDNITSRETEEKELIRLKDESAPCDIDGGIGTQQGKTNVLLQSYISRARLEDFTLVSDTAYVAQNAARICRALFMIALNRRWGYQCLVLLEMCKSIEKQ</sequence>
<dbReference type="GO" id="GO:0003724">
    <property type="term" value="F:RNA helicase activity"/>
    <property type="evidence" value="ECO:0007669"/>
    <property type="project" value="UniProtKB-EC"/>
</dbReference>
<dbReference type="Proteomes" id="UP001357485">
    <property type="component" value="Unassembled WGS sequence"/>
</dbReference>
<reference evidence="2 3" key="1">
    <citation type="submission" date="2023-08" db="EMBL/GenBank/DDBJ databases">
        <title>Black Yeasts Isolated from many extreme environments.</title>
        <authorList>
            <person name="Coleine C."/>
            <person name="Stajich J.E."/>
            <person name="Selbmann L."/>
        </authorList>
    </citation>
    <scope>NUCLEOTIDE SEQUENCE [LARGE SCALE GENOMIC DNA]</scope>
    <source>
        <strain evidence="2 3">CCFEE 536</strain>
    </source>
</reference>
<dbReference type="GO" id="GO:0016787">
    <property type="term" value="F:hydrolase activity"/>
    <property type="evidence" value="ECO:0007669"/>
    <property type="project" value="UniProtKB-KW"/>
</dbReference>
<name>A0ABR0LT62_9PEZI</name>
<keyword evidence="2" id="KW-0378">Hydrolase</keyword>
<evidence type="ECO:0000313" key="3">
    <source>
        <dbReference type="Proteomes" id="UP001357485"/>
    </source>
</evidence>
<protein>
    <submittedName>
        <fullName evidence="2">Steryl acetyl hydrolase mug81</fullName>
        <ecNumber evidence="2">3.6.4.13</ecNumber>
    </submittedName>
</protein>
<feature type="non-terminal residue" evidence="2">
    <location>
        <position position="106"/>
    </location>
</feature>
<comment type="caution">
    <text evidence="2">The sequence shown here is derived from an EMBL/GenBank/DDBJ whole genome shotgun (WGS) entry which is preliminary data.</text>
</comment>
<organism evidence="2 3">
    <name type="scientific">Cryomyces antarcticus</name>
    <dbReference type="NCBI Taxonomy" id="329879"/>
    <lineage>
        <taxon>Eukaryota</taxon>
        <taxon>Fungi</taxon>
        <taxon>Dikarya</taxon>
        <taxon>Ascomycota</taxon>
        <taxon>Pezizomycotina</taxon>
        <taxon>Dothideomycetes</taxon>
        <taxon>Dothideomycetes incertae sedis</taxon>
        <taxon>Cryomyces</taxon>
    </lineage>
</organism>
<feature type="domain" description="SEC63" evidence="1">
    <location>
        <begin position="1"/>
        <end position="106"/>
    </location>
</feature>
<dbReference type="Gene3D" id="1.10.3380.10">
    <property type="entry name" value="Sec63 N-terminal domain-like domain"/>
    <property type="match status" value="1"/>
</dbReference>
<evidence type="ECO:0000259" key="1">
    <source>
        <dbReference type="Pfam" id="PF02889"/>
    </source>
</evidence>
<dbReference type="InterPro" id="IPR004179">
    <property type="entry name" value="Sec63-dom"/>
</dbReference>
<accession>A0ABR0LT62</accession>
<dbReference type="SUPFAM" id="SSF158702">
    <property type="entry name" value="Sec63 N-terminal domain-like"/>
    <property type="match status" value="1"/>
</dbReference>
<dbReference type="EC" id="3.6.4.13" evidence="2"/>
<keyword evidence="3" id="KW-1185">Reference proteome</keyword>
<dbReference type="Pfam" id="PF02889">
    <property type="entry name" value="Sec63"/>
    <property type="match status" value="1"/>
</dbReference>
<gene>
    <name evidence="2" type="primary">mug81_3</name>
    <name evidence="2" type="ORF">LTR16_010395</name>
</gene>
<evidence type="ECO:0000313" key="2">
    <source>
        <dbReference type="EMBL" id="KAK5240623.1"/>
    </source>
</evidence>
<proteinExistence type="predicted"/>